<protein>
    <recommendedName>
        <fullName evidence="4">GGDEF domain-containing protein</fullName>
    </recommendedName>
</protein>
<organism evidence="2 3">
    <name type="scientific">Camelimonas fluminis</name>
    <dbReference type="NCBI Taxonomy" id="1576911"/>
    <lineage>
        <taxon>Bacteria</taxon>
        <taxon>Pseudomonadati</taxon>
        <taxon>Pseudomonadota</taxon>
        <taxon>Alphaproteobacteria</taxon>
        <taxon>Hyphomicrobiales</taxon>
        <taxon>Chelatococcaceae</taxon>
        <taxon>Camelimonas</taxon>
    </lineage>
</organism>
<feature type="transmembrane region" description="Helical" evidence="1">
    <location>
        <begin position="112"/>
        <end position="132"/>
    </location>
</feature>
<dbReference type="EMBL" id="JBHRYC010000038">
    <property type="protein sequence ID" value="MFC3637453.1"/>
    <property type="molecule type" value="Genomic_DNA"/>
</dbReference>
<evidence type="ECO:0000256" key="1">
    <source>
        <dbReference type="SAM" id="Phobius"/>
    </source>
</evidence>
<feature type="transmembrane region" description="Helical" evidence="1">
    <location>
        <begin position="54"/>
        <end position="74"/>
    </location>
</feature>
<feature type="transmembrane region" description="Helical" evidence="1">
    <location>
        <begin position="144"/>
        <end position="161"/>
    </location>
</feature>
<reference evidence="3" key="1">
    <citation type="journal article" date="2019" name="Int. J. Syst. Evol. Microbiol.">
        <title>The Global Catalogue of Microorganisms (GCM) 10K type strain sequencing project: providing services to taxonomists for standard genome sequencing and annotation.</title>
        <authorList>
            <consortium name="The Broad Institute Genomics Platform"/>
            <consortium name="The Broad Institute Genome Sequencing Center for Infectious Disease"/>
            <person name="Wu L."/>
            <person name="Ma J."/>
        </authorList>
    </citation>
    <scope>NUCLEOTIDE SEQUENCE [LARGE SCALE GENOMIC DNA]</scope>
    <source>
        <strain evidence="3">KCTC 42282</strain>
    </source>
</reference>
<sequence length="354" mass="38215">MLAAISLWGLIQGGMLLFRWNRSPESRDLWWSGAGILVVGLGAGLSGARYFGASFFTTVVAANVAMITGIAFMAQAVRAADGKAPAWLEVVLPGGVWCLACLFEHFRQDPQLRLVLFSLLCSAPAILACYSLIRGGLRLTGRKILLSLWIFIVISASIRGIDTGRVWVGLENRYAASAWHVIYFIMVAASVVSVGYINLALSDALPRLGVFMDQLQARMSHGRLTADAGSPGAERVIWSLRLDRLFIGRALVQNFTGRDVDDLARALIMANPDLVTIRRAGVDRLIWVTRQDSRSATRQFQTIREALGGIVSRTSFPRLTMSFGVAPLAGENILLAAAAADRNAVRIAATAGGA</sequence>
<keyword evidence="1" id="KW-0472">Membrane</keyword>
<proteinExistence type="predicted"/>
<keyword evidence="3" id="KW-1185">Reference proteome</keyword>
<name>A0ABV7UGK7_9HYPH</name>
<evidence type="ECO:0000313" key="2">
    <source>
        <dbReference type="EMBL" id="MFC3637453.1"/>
    </source>
</evidence>
<keyword evidence="1" id="KW-0812">Transmembrane</keyword>
<evidence type="ECO:0008006" key="4">
    <source>
        <dbReference type="Google" id="ProtNLM"/>
    </source>
</evidence>
<comment type="caution">
    <text evidence="2">The sequence shown here is derived from an EMBL/GenBank/DDBJ whole genome shotgun (WGS) entry which is preliminary data.</text>
</comment>
<feature type="transmembrane region" description="Helical" evidence="1">
    <location>
        <begin position="181"/>
        <end position="201"/>
    </location>
</feature>
<feature type="transmembrane region" description="Helical" evidence="1">
    <location>
        <begin position="29"/>
        <end position="48"/>
    </location>
</feature>
<dbReference type="Proteomes" id="UP001595704">
    <property type="component" value="Unassembled WGS sequence"/>
</dbReference>
<dbReference type="RefSeq" id="WP_191319430.1">
    <property type="nucleotide sequence ID" value="NZ_BNCG01000008.1"/>
</dbReference>
<gene>
    <name evidence="2" type="ORF">ACFONL_08655</name>
</gene>
<keyword evidence="1" id="KW-1133">Transmembrane helix</keyword>
<evidence type="ECO:0000313" key="3">
    <source>
        <dbReference type="Proteomes" id="UP001595704"/>
    </source>
</evidence>
<accession>A0ABV7UGK7</accession>